<dbReference type="Proteomes" id="UP000265520">
    <property type="component" value="Unassembled WGS sequence"/>
</dbReference>
<accession>A0A392NXM0</accession>
<comment type="caution">
    <text evidence="1">The sequence shown here is derived from an EMBL/GenBank/DDBJ whole genome shotgun (WGS) entry which is preliminary data.</text>
</comment>
<dbReference type="EMBL" id="LXQA010053470">
    <property type="protein sequence ID" value="MCI03846.1"/>
    <property type="molecule type" value="Genomic_DNA"/>
</dbReference>
<protein>
    <submittedName>
        <fullName evidence="1">Uncharacterized protein</fullName>
    </submittedName>
</protein>
<reference evidence="1 2" key="1">
    <citation type="journal article" date="2018" name="Front. Plant Sci.">
        <title>Red Clover (Trifolium pratense) and Zigzag Clover (T. medium) - A Picture of Genomic Similarities and Differences.</title>
        <authorList>
            <person name="Dluhosova J."/>
            <person name="Istvanek J."/>
            <person name="Nedelnik J."/>
            <person name="Repkova J."/>
        </authorList>
    </citation>
    <scope>NUCLEOTIDE SEQUENCE [LARGE SCALE GENOMIC DNA]</scope>
    <source>
        <strain evidence="2">cv. 10/8</strain>
        <tissue evidence="1">Leaf</tissue>
    </source>
</reference>
<evidence type="ECO:0000313" key="2">
    <source>
        <dbReference type="Proteomes" id="UP000265520"/>
    </source>
</evidence>
<keyword evidence="2" id="KW-1185">Reference proteome</keyword>
<dbReference type="AlphaFoldDB" id="A0A392NXM0"/>
<evidence type="ECO:0000313" key="1">
    <source>
        <dbReference type="EMBL" id="MCI03846.1"/>
    </source>
</evidence>
<organism evidence="1 2">
    <name type="scientific">Trifolium medium</name>
    <dbReference type="NCBI Taxonomy" id="97028"/>
    <lineage>
        <taxon>Eukaryota</taxon>
        <taxon>Viridiplantae</taxon>
        <taxon>Streptophyta</taxon>
        <taxon>Embryophyta</taxon>
        <taxon>Tracheophyta</taxon>
        <taxon>Spermatophyta</taxon>
        <taxon>Magnoliopsida</taxon>
        <taxon>eudicotyledons</taxon>
        <taxon>Gunneridae</taxon>
        <taxon>Pentapetalae</taxon>
        <taxon>rosids</taxon>
        <taxon>fabids</taxon>
        <taxon>Fabales</taxon>
        <taxon>Fabaceae</taxon>
        <taxon>Papilionoideae</taxon>
        <taxon>50 kb inversion clade</taxon>
        <taxon>NPAAA clade</taxon>
        <taxon>Hologalegina</taxon>
        <taxon>IRL clade</taxon>
        <taxon>Trifolieae</taxon>
        <taxon>Trifolium</taxon>
    </lineage>
</organism>
<proteinExistence type="predicted"/>
<name>A0A392NXM0_9FABA</name>
<gene>
    <name evidence="1" type="ORF">A2U01_0024887</name>
</gene>
<sequence>MRWWWFCFKANGGDCDSSGVEVMEGGLVAIDLRWMVASDLRWSCGGGCDGSESEVMWWCGGEVLK</sequence>